<dbReference type="InParanoid" id="A0A6P8Z506"/>
<evidence type="ECO:0000256" key="2">
    <source>
        <dbReference type="ARBA" id="ARBA00011057"/>
    </source>
</evidence>
<organism evidence="11">
    <name type="scientific">Thrips palmi</name>
    <name type="common">Melon thrips</name>
    <dbReference type="NCBI Taxonomy" id="161013"/>
    <lineage>
        <taxon>Eukaryota</taxon>
        <taxon>Metazoa</taxon>
        <taxon>Ecdysozoa</taxon>
        <taxon>Arthropoda</taxon>
        <taxon>Hexapoda</taxon>
        <taxon>Insecta</taxon>
        <taxon>Pterygota</taxon>
        <taxon>Neoptera</taxon>
        <taxon>Paraneoptera</taxon>
        <taxon>Thysanoptera</taxon>
        <taxon>Terebrantia</taxon>
        <taxon>Thripoidea</taxon>
        <taxon>Thripidae</taxon>
        <taxon>Thrips</taxon>
    </lineage>
</organism>
<comment type="subcellular location">
    <subcellularLocation>
        <location evidence="1">Mitochondrion</location>
    </subcellularLocation>
</comment>
<keyword evidence="4" id="KW-0689">Ribosomal protein</keyword>
<evidence type="ECO:0000256" key="6">
    <source>
        <dbReference type="ARBA" id="ARBA00023274"/>
    </source>
</evidence>
<name>A0A6P8Z506_THRPL</name>
<dbReference type="GO" id="GO:0005763">
    <property type="term" value="C:mitochondrial small ribosomal subunit"/>
    <property type="evidence" value="ECO:0007669"/>
    <property type="project" value="InterPro"/>
</dbReference>
<evidence type="ECO:0000256" key="9">
    <source>
        <dbReference type="SAM" id="MobiDB-lite"/>
    </source>
</evidence>
<dbReference type="Proteomes" id="UP000515158">
    <property type="component" value="Unplaced"/>
</dbReference>
<dbReference type="CTD" id="10240"/>
<feature type="region of interest" description="Disordered" evidence="9">
    <location>
        <begin position="141"/>
        <end position="169"/>
    </location>
</feature>
<dbReference type="InterPro" id="IPR026299">
    <property type="entry name" value="MRP-S31"/>
</dbReference>
<evidence type="ECO:0000256" key="5">
    <source>
        <dbReference type="ARBA" id="ARBA00023128"/>
    </source>
</evidence>
<keyword evidence="3" id="KW-0809">Transit peptide</keyword>
<dbReference type="OrthoDB" id="5989925at2759"/>
<proteinExistence type="inferred from homology"/>
<evidence type="ECO:0000256" key="3">
    <source>
        <dbReference type="ARBA" id="ARBA00022946"/>
    </source>
</evidence>
<dbReference type="RefSeq" id="XP_034245180.1">
    <property type="nucleotide sequence ID" value="XM_034389289.1"/>
</dbReference>
<evidence type="ECO:0000256" key="7">
    <source>
        <dbReference type="ARBA" id="ARBA00035133"/>
    </source>
</evidence>
<dbReference type="Pfam" id="PF15433">
    <property type="entry name" value="MRP-S31"/>
    <property type="match status" value="1"/>
</dbReference>
<dbReference type="GeneID" id="117647520"/>
<keyword evidence="5" id="KW-0496">Mitochondrion</keyword>
<evidence type="ECO:0000256" key="1">
    <source>
        <dbReference type="ARBA" id="ARBA00004173"/>
    </source>
</evidence>
<dbReference type="PANTHER" id="PTHR13231:SF3">
    <property type="entry name" value="SMALL RIBOSOMAL SUBUNIT PROTEIN MS31"/>
    <property type="match status" value="1"/>
</dbReference>
<dbReference type="AlphaFoldDB" id="A0A6P8Z506"/>
<sequence length="407" mass="46005">MLSQVKRRLLHPVFLENAFLSPSVARFSSKKGPKEPFVSAQVSKSDRKNGEEDVLEEFFNRNLLPKKPRNKTSDEYSEVFDAVLDATFGKKTRKQVSSKAKPGQLNIQMAKAAHSVADLAGSKKTEVLGDIMDKLNSVFPGMDNHTKGKRQPSGKFKNQGPQRFATSFSDEDNVEDIVGMAVAQKGPRQRPKSEEGFSKRDRKNAVGEDTAVAADECDAVNMAFSGGGFNMLSSDVKVQPRFIGQRFTTVDQLLKSQKPLGIFTSNLSESSSLTLWKKFEEARLQGCTRFDPLNWFDQCIVWTEEGKLWHFPIDNEQGMDKEAEVDFSEHIFLDHHAEPWCPKEGPIKYFMELVLVGLSKNPYLTVQEKIETIDWYREYFMKNKPLLEEINVFGSSENPIDVEGKIS</sequence>
<evidence type="ECO:0000256" key="8">
    <source>
        <dbReference type="ARBA" id="ARBA00035363"/>
    </source>
</evidence>
<protein>
    <recommendedName>
        <fullName evidence="7">Small ribosomal subunit protein mS31</fullName>
    </recommendedName>
    <alternativeName>
        <fullName evidence="8">28S ribosomal protein S31, mitochondrial</fullName>
    </alternativeName>
</protein>
<gene>
    <name evidence="11" type="primary">LOC117647520</name>
</gene>
<accession>A0A6P8Z506</accession>
<reference evidence="11" key="1">
    <citation type="submission" date="2025-08" db="UniProtKB">
        <authorList>
            <consortium name="RefSeq"/>
        </authorList>
    </citation>
    <scope>IDENTIFICATION</scope>
    <source>
        <tissue evidence="11">Total insect</tissue>
    </source>
</reference>
<dbReference type="GO" id="GO:0003735">
    <property type="term" value="F:structural constituent of ribosome"/>
    <property type="evidence" value="ECO:0007669"/>
    <property type="project" value="InterPro"/>
</dbReference>
<keyword evidence="6" id="KW-0687">Ribonucleoprotein</keyword>
<feature type="region of interest" description="Disordered" evidence="9">
    <location>
        <begin position="27"/>
        <end position="51"/>
    </location>
</feature>
<evidence type="ECO:0000256" key="4">
    <source>
        <dbReference type="ARBA" id="ARBA00022980"/>
    </source>
</evidence>
<feature type="region of interest" description="Disordered" evidence="9">
    <location>
        <begin position="183"/>
        <end position="205"/>
    </location>
</feature>
<evidence type="ECO:0000313" key="11">
    <source>
        <dbReference type="RefSeq" id="XP_034245180.1"/>
    </source>
</evidence>
<dbReference type="PANTHER" id="PTHR13231">
    <property type="entry name" value="MITOCHONDRIAL RIBOSOMAL PROTEIN S31"/>
    <property type="match status" value="1"/>
</dbReference>
<evidence type="ECO:0000313" key="10">
    <source>
        <dbReference type="Proteomes" id="UP000515158"/>
    </source>
</evidence>
<dbReference type="KEGG" id="tpal:117647520"/>
<feature type="compositionally biased region" description="Basic and acidic residues" evidence="9">
    <location>
        <begin position="191"/>
        <end position="205"/>
    </location>
</feature>
<feature type="compositionally biased region" description="Polar residues" evidence="9">
    <location>
        <begin position="159"/>
        <end position="168"/>
    </location>
</feature>
<comment type="similarity">
    <text evidence="2">Belongs to the mitochondrion-specific ribosomal protein mS31 family.</text>
</comment>
<keyword evidence="10" id="KW-1185">Reference proteome</keyword>